<organism evidence="1 2">
    <name type="scientific">Roseomonas populi</name>
    <dbReference type="NCBI Taxonomy" id="3121582"/>
    <lineage>
        <taxon>Bacteria</taxon>
        <taxon>Pseudomonadati</taxon>
        <taxon>Pseudomonadota</taxon>
        <taxon>Alphaproteobacteria</taxon>
        <taxon>Acetobacterales</taxon>
        <taxon>Roseomonadaceae</taxon>
        <taxon>Roseomonas</taxon>
    </lineage>
</organism>
<gene>
    <name evidence="1" type="ORF">NRP21_04375</name>
</gene>
<evidence type="ECO:0000313" key="2">
    <source>
        <dbReference type="Proteomes" id="UP001524642"/>
    </source>
</evidence>
<dbReference type="RefSeq" id="WP_257714959.1">
    <property type="nucleotide sequence ID" value="NZ_JANJOU010000002.1"/>
</dbReference>
<sequence>MKRLLIHAGLPKCGSTSLQFVLASYRAMLAERGIFYPDASAYAPQDELREDRSSLSHMGLVNALVGASSGREDNASRPLLEITVREFEESGLETLLLSSESFCMRAGRISPNLVQKLIGGYHVELVIFTRRADFWTISFYKEFVKNLKRRYAGTLPSFLAGEGGAGWVQEFSLSRSVEQLTGVFRPSRIHILPLDLGAGDSVGLFGQVLGVPLEGLKGDPAILVGRNLELHKHGLPINHSPSDAAILFLGACNRIHAARDGFREMSVSSVIVGREIKEKVPLRLLSSLHSARILRRAQQDYARLPEFVEMPVTSYAPVEDDPKLPSRQRLKWEEWHLVAECIRPLLGEAGNQELSAAASRFSTRAGYQNIMAV</sequence>
<dbReference type="InterPro" id="IPR027417">
    <property type="entry name" value="P-loop_NTPase"/>
</dbReference>
<protein>
    <recommendedName>
        <fullName evidence="3">Sulfotransferase domain-containing protein</fullName>
    </recommendedName>
</protein>
<keyword evidence="2" id="KW-1185">Reference proteome</keyword>
<accession>A0ABT1WZM8</accession>
<dbReference type="Proteomes" id="UP001524642">
    <property type="component" value="Unassembled WGS sequence"/>
</dbReference>
<proteinExistence type="predicted"/>
<dbReference type="SUPFAM" id="SSF52540">
    <property type="entry name" value="P-loop containing nucleoside triphosphate hydrolases"/>
    <property type="match status" value="1"/>
</dbReference>
<dbReference type="EMBL" id="JANJOU010000002">
    <property type="protein sequence ID" value="MCR0981284.1"/>
    <property type="molecule type" value="Genomic_DNA"/>
</dbReference>
<reference evidence="1 2" key="1">
    <citation type="submission" date="2022-06" db="EMBL/GenBank/DDBJ databases">
        <title>Roseomonas CN29.</title>
        <authorList>
            <person name="Cheng Y."/>
            <person name="He X."/>
        </authorList>
    </citation>
    <scope>NUCLEOTIDE SEQUENCE [LARGE SCALE GENOMIC DNA]</scope>
    <source>
        <strain evidence="1 2">CN29</strain>
    </source>
</reference>
<comment type="caution">
    <text evidence="1">The sequence shown here is derived from an EMBL/GenBank/DDBJ whole genome shotgun (WGS) entry which is preliminary data.</text>
</comment>
<evidence type="ECO:0000313" key="1">
    <source>
        <dbReference type="EMBL" id="MCR0981284.1"/>
    </source>
</evidence>
<name>A0ABT1WZM8_9PROT</name>
<evidence type="ECO:0008006" key="3">
    <source>
        <dbReference type="Google" id="ProtNLM"/>
    </source>
</evidence>